<feature type="compositionally biased region" description="Polar residues" evidence="1">
    <location>
        <begin position="143"/>
        <end position="159"/>
    </location>
</feature>
<sequence>MFGSPRRAAFQPSQKPRFLPRLSPQTAAQSDTHHPEFSAGTGRSRQHSPEQRRRAPRRRESAQAARDQSTRARLLSSSAAEKIPPLRNPSPPWPRRGGIKRRKEPVGDRETRANNRSLNSTLHCSPPLQFFRPPQPPRAAGTGSATNHGARSGTATASPGSGCRCTDSMAEAFNSGAKPRQSQALGEENLDRREGREWRGEEQGKAKPPPPPRPQKAAVVPGRRPRWRQRRRRMGSVRPIGSGKYLRVPACGVWPCRAPPTTGWRWAPVAAQCSPFDTAPSQGVECGRLAVAALPTTSVW</sequence>
<feature type="compositionally biased region" description="Low complexity" evidence="1">
    <location>
        <begin position="62"/>
        <end position="80"/>
    </location>
</feature>
<evidence type="ECO:0000313" key="3">
    <source>
        <dbReference type="Proteomes" id="UP000823388"/>
    </source>
</evidence>
<name>A0A8T0UUJ7_PANVG</name>
<feature type="compositionally biased region" description="Basic residues" evidence="1">
    <location>
        <begin position="223"/>
        <end position="233"/>
    </location>
</feature>
<evidence type="ECO:0000256" key="1">
    <source>
        <dbReference type="SAM" id="MobiDB-lite"/>
    </source>
</evidence>
<gene>
    <name evidence="2" type="ORF">PVAP13_3KG288800</name>
</gene>
<accession>A0A8T0UUJ7</accession>
<feature type="compositionally biased region" description="Basic and acidic residues" evidence="1">
    <location>
        <begin position="189"/>
        <end position="205"/>
    </location>
</feature>
<reference evidence="2" key="1">
    <citation type="submission" date="2020-05" db="EMBL/GenBank/DDBJ databases">
        <title>WGS assembly of Panicum virgatum.</title>
        <authorList>
            <person name="Lovell J.T."/>
            <person name="Jenkins J."/>
            <person name="Shu S."/>
            <person name="Juenger T.E."/>
            <person name="Schmutz J."/>
        </authorList>
    </citation>
    <scope>NUCLEOTIDE SEQUENCE</scope>
    <source>
        <strain evidence="2">AP13</strain>
    </source>
</reference>
<dbReference type="Proteomes" id="UP000823388">
    <property type="component" value="Chromosome 3K"/>
</dbReference>
<comment type="caution">
    <text evidence="2">The sequence shown here is derived from an EMBL/GenBank/DDBJ whole genome shotgun (WGS) entry which is preliminary data.</text>
</comment>
<keyword evidence="3" id="KW-1185">Reference proteome</keyword>
<feature type="region of interest" description="Disordered" evidence="1">
    <location>
        <begin position="174"/>
        <end position="233"/>
    </location>
</feature>
<evidence type="ECO:0000313" key="2">
    <source>
        <dbReference type="EMBL" id="KAG2625937.1"/>
    </source>
</evidence>
<feature type="compositionally biased region" description="Basic and acidic residues" evidence="1">
    <location>
        <begin position="104"/>
        <end position="113"/>
    </location>
</feature>
<dbReference type="EMBL" id="CM029041">
    <property type="protein sequence ID" value="KAG2625937.1"/>
    <property type="molecule type" value="Genomic_DNA"/>
</dbReference>
<feature type="region of interest" description="Disordered" evidence="1">
    <location>
        <begin position="1"/>
        <end position="162"/>
    </location>
</feature>
<feature type="compositionally biased region" description="Polar residues" evidence="1">
    <location>
        <begin position="114"/>
        <end position="123"/>
    </location>
</feature>
<feature type="compositionally biased region" description="Basic and acidic residues" evidence="1">
    <location>
        <begin position="47"/>
        <end position="61"/>
    </location>
</feature>
<proteinExistence type="predicted"/>
<dbReference type="AlphaFoldDB" id="A0A8T0UUJ7"/>
<organism evidence="2 3">
    <name type="scientific">Panicum virgatum</name>
    <name type="common">Blackwell switchgrass</name>
    <dbReference type="NCBI Taxonomy" id="38727"/>
    <lineage>
        <taxon>Eukaryota</taxon>
        <taxon>Viridiplantae</taxon>
        <taxon>Streptophyta</taxon>
        <taxon>Embryophyta</taxon>
        <taxon>Tracheophyta</taxon>
        <taxon>Spermatophyta</taxon>
        <taxon>Magnoliopsida</taxon>
        <taxon>Liliopsida</taxon>
        <taxon>Poales</taxon>
        <taxon>Poaceae</taxon>
        <taxon>PACMAD clade</taxon>
        <taxon>Panicoideae</taxon>
        <taxon>Panicodae</taxon>
        <taxon>Paniceae</taxon>
        <taxon>Panicinae</taxon>
        <taxon>Panicum</taxon>
        <taxon>Panicum sect. Hiantes</taxon>
    </lineage>
</organism>
<protein>
    <submittedName>
        <fullName evidence="2">Uncharacterized protein</fullName>
    </submittedName>
</protein>